<evidence type="ECO:0000259" key="4">
    <source>
        <dbReference type="Pfam" id="PF24883"/>
    </source>
</evidence>
<dbReference type="InterPro" id="IPR054471">
    <property type="entry name" value="GPIID_WHD"/>
</dbReference>
<dbReference type="PANTHER" id="PTHR10039">
    <property type="entry name" value="AMELOGENIN"/>
    <property type="match status" value="1"/>
</dbReference>
<dbReference type="SUPFAM" id="SSF52540">
    <property type="entry name" value="P-loop containing nucleoside triphosphate hydrolases"/>
    <property type="match status" value="1"/>
</dbReference>
<dbReference type="HOGENOM" id="CLU_000288_34_2_1"/>
<dbReference type="InterPro" id="IPR027417">
    <property type="entry name" value="P-loop_NTPase"/>
</dbReference>
<accession>L2F9S0</accession>
<dbReference type="SUPFAM" id="SSF48403">
    <property type="entry name" value="Ankyrin repeat"/>
    <property type="match status" value="1"/>
</dbReference>
<dbReference type="Pfam" id="PF23397">
    <property type="entry name" value="DUF7104"/>
    <property type="match status" value="9"/>
</dbReference>
<sequence>MATQSRGLRREDFQIAIICAVSCEYDAVIFAFDEIWDGAEVQLGNAPGDYNKYTVGRIANRNAVLLLLSGMGKVNAASAAVSLRSSYTEIKLAILSGICGGVPGVGTDTELLLGDVIISRCIVQYDLGRRYADRFVTKDTIEDSLGRPHESVRSLTAVFETNSGRDNLQRRTNEILEEIQEKTFHKGNLYQRPSEAEDRLFEPGYLHRHYGSRYCECTELGACEAAQQASCDELQCDSSRLLSRPRHRKRKFLDLVCDDRAHELRIVVGRLGSGDTVMKSGLDRDHIAGEQGLVAFEMEGAGIWDHFPCIVAKAACDYADSHKNKKYQNFAAARAAAASKAILEAFPCIDCPPQSKHAKRSDVVSSTEAVSNIQSATGRDPALEKSRRKLLELLAADHETHKNFNPKRVPGTCEWFLKDQRYREWLESTTSSIIWVSAGPGCGKSVLARTLIDDGLLSTNPTSTTVCYFFFKDGDERRINSYDALSSILHQVFTRDQYESLVFHADHAYKNYGASLRNNFKQLWEILIACASQPESREIVCVIDALDECRKEGREDIFEVLESFYYGEQKRAMSSRLKLLITSRPYDDLEMSFERMAITKSYIRLDGDDKSEEIRHEIDLVIDHKVNEFGRDFHEKHRRAISKKLKAMENRTYLWLHLTLSIIDENPSAHGKPSSVHMLLSRLPSSVDDAYEKILSRIQDDKNEKQARYLFNIILAATRPLTLDEINWALTLQAKDFMNQDEFEDDLWPRERLKVTVKNLCGLFVSVFNEKVSFIHQTAREFLTTTSGLSSTWQGTFDMFSAHGNLFVSCIRLLSLRYVEAMDHDVYGWKTPFVAYAAHNWAVPYIIKKAPKWAWYMHDQTSYEEEDMHLRNCTDLTLASYLGLFEVVAHMLEKENIEVDSEGGFYDTAIEAAAAAGHLPLVKLLIMCGAGWDIDGERFSMALEVGIIERRLEVAECLLVHRGDPITQEVIIAAAGDGDDRQPIALLIEHARDEVEISGEVMIAAAVNNIGGDDIIAFLLDRCREKVDITEELLEIAASNMGCGDKIISLLLERCEDELDISGRVAEVAAGNPDCGYRIITLFLEEYGDSFSVTPAVIEKATENIKVLSILLEERGHEIEVTLQMITNTVMNRSCDEQAMGLLLENRGDEVEITQGIFVVVAACGFEAQMNFLLEKYEACLELTSELIQAAAGNWYQGSQIMALLLDRYGGEVMLTQETLITAAMRWHSGDSLALLLNRGNSDVKITEEVIVAAASNRHIGPMAFLLKGYGAMVEITEEVTLAARKNPHGENIIGLLRENGWDEINPYERY</sequence>
<dbReference type="Gene3D" id="3.40.50.1580">
    <property type="entry name" value="Nucleoside phosphorylase domain"/>
    <property type="match status" value="1"/>
</dbReference>
<gene>
    <name evidence="5" type="ORF">CGGC5_15070</name>
</gene>
<dbReference type="InterPro" id="IPR055530">
    <property type="entry name" value="DUF7104"/>
</dbReference>
<evidence type="ECO:0000313" key="5">
    <source>
        <dbReference type="EMBL" id="ELA23114.1"/>
    </source>
</evidence>
<name>L2F9S0_COLFN</name>
<dbReference type="InterPro" id="IPR036770">
    <property type="entry name" value="Ankyrin_rpt-contain_sf"/>
</dbReference>
<proteinExistence type="predicted"/>
<dbReference type="PANTHER" id="PTHR10039:SF5">
    <property type="entry name" value="NACHT DOMAIN-CONTAINING PROTEIN"/>
    <property type="match status" value="1"/>
</dbReference>
<protein>
    <submittedName>
        <fullName evidence="5">Nacht and ankyrin domain protein</fullName>
    </submittedName>
</protein>
<dbReference type="STRING" id="1213859.L2F9S0"/>
<feature type="domain" description="Nucleoside phosphorylase" evidence="2">
    <location>
        <begin position="15"/>
        <end position="131"/>
    </location>
</feature>
<dbReference type="Pfam" id="PF22939">
    <property type="entry name" value="WHD_GPIID"/>
    <property type="match status" value="1"/>
</dbReference>
<feature type="domain" description="GPI inositol-deacylase winged helix" evidence="3">
    <location>
        <begin position="701"/>
        <end position="790"/>
    </location>
</feature>
<dbReference type="Gene3D" id="1.25.40.20">
    <property type="entry name" value="Ankyrin repeat-containing domain"/>
    <property type="match status" value="1"/>
</dbReference>
<dbReference type="SUPFAM" id="SSF53167">
    <property type="entry name" value="Purine and uridine phosphorylases"/>
    <property type="match status" value="1"/>
</dbReference>
<dbReference type="InterPro" id="IPR056884">
    <property type="entry name" value="NPHP3-like_N"/>
</dbReference>
<dbReference type="Pfam" id="PF01048">
    <property type="entry name" value="PNP_UDP_1"/>
    <property type="match status" value="1"/>
</dbReference>
<dbReference type="InterPro" id="IPR000845">
    <property type="entry name" value="Nucleoside_phosphorylase_d"/>
</dbReference>
<evidence type="ECO:0000259" key="2">
    <source>
        <dbReference type="Pfam" id="PF01048"/>
    </source>
</evidence>
<keyword evidence="1" id="KW-0677">Repeat</keyword>
<evidence type="ECO:0000256" key="1">
    <source>
        <dbReference type="ARBA" id="ARBA00022737"/>
    </source>
</evidence>
<dbReference type="Pfam" id="PF24883">
    <property type="entry name" value="NPHP3_N"/>
    <property type="match status" value="1"/>
</dbReference>
<dbReference type="InterPro" id="IPR035994">
    <property type="entry name" value="Nucleoside_phosphorylase_sf"/>
</dbReference>
<dbReference type="GO" id="GO:0009116">
    <property type="term" value="P:nucleoside metabolic process"/>
    <property type="evidence" value="ECO:0007669"/>
    <property type="project" value="InterPro"/>
</dbReference>
<evidence type="ECO:0000259" key="3">
    <source>
        <dbReference type="Pfam" id="PF22939"/>
    </source>
</evidence>
<dbReference type="GO" id="GO:0003824">
    <property type="term" value="F:catalytic activity"/>
    <property type="evidence" value="ECO:0007669"/>
    <property type="project" value="InterPro"/>
</dbReference>
<dbReference type="EMBL" id="KB021441">
    <property type="protein sequence ID" value="ELA23114.1"/>
    <property type="molecule type" value="Genomic_DNA"/>
</dbReference>
<dbReference type="Gene3D" id="3.40.50.300">
    <property type="entry name" value="P-loop containing nucleotide triphosphate hydrolases"/>
    <property type="match status" value="1"/>
</dbReference>
<feature type="domain" description="Nephrocystin 3-like N-terminal" evidence="4">
    <location>
        <begin position="411"/>
        <end position="584"/>
    </location>
</feature>
<reference evidence="5" key="1">
    <citation type="submission" date="2012-08" db="EMBL/GenBank/DDBJ databases">
        <title>Genome analysis of Colletotrichum orbiculare and Colletotrichum fructicola.</title>
        <authorList>
            <person name="Gan P.H.P."/>
            <person name="Ikeda K."/>
            <person name="Irieda H."/>
            <person name="Narusaka M."/>
            <person name="O'Connell R.J."/>
            <person name="Narusaka Y."/>
            <person name="Takano Y."/>
            <person name="Kubo Y."/>
            <person name="Shirasu K."/>
        </authorList>
    </citation>
    <scope>NUCLEOTIDE SEQUENCE</scope>
    <source>
        <strain evidence="5">Nara gc5</strain>
    </source>
</reference>
<organism evidence="5">
    <name type="scientific">Colletotrichum fructicola (strain Nara gc5)</name>
    <name type="common">Anthracnose fungus</name>
    <name type="synonym">Colletotrichum gloeosporioides (strain Nara gc5)</name>
    <dbReference type="NCBI Taxonomy" id="1213859"/>
    <lineage>
        <taxon>Eukaryota</taxon>
        <taxon>Fungi</taxon>
        <taxon>Dikarya</taxon>
        <taxon>Ascomycota</taxon>
        <taxon>Pezizomycotina</taxon>
        <taxon>Sordariomycetes</taxon>
        <taxon>Hypocreomycetidae</taxon>
        <taxon>Glomerellales</taxon>
        <taxon>Glomerellaceae</taxon>
        <taxon>Colletotrichum</taxon>
        <taxon>Colletotrichum gloeosporioides species complex</taxon>
    </lineage>
</organism>